<dbReference type="EMBL" id="QEAM01000357">
    <property type="protein sequence ID" value="TPX40850.1"/>
    <property type="molecule type" value="Genomic_DNA"/>
</dbReference>
<dbReference type="PANTHER" id="PTHR11361">
    <property type="entry name" value="DNA MISMATCH REPAIR PROTEIN MUTS FAMILY MEMBER"/>
    <property type="match status" value="1"/>
</dbReference>
<dbReference type="GO" id="GO:0006298">
    <property type="term" value="P:mismatch repair"/>
    <property type="evidence" value="ECO:0007669"/>
    <property type="project" value="InterPro"/>
</dbReference>
<dbReference type="Gene3D" id="1.10.1420.10">
    <property type="match status" value="1"/>
</dbReference>
<dbReference type="InterPro" id="IPR007696">
    <property type="entry name" value="DNA_mismatch_repair_MutS_core"/>
</dbReference>
<dbReference type="VEuPathDB" id="FungiDB:SeMB42_g06113"/>
<evidence type="ECO:0000313" key="4">
    <source>
        <dbReference type="Proteomes" id="UP000320475"/>
    </source>
</evidence>
<dbReference type="SUPFAM" id="SSF48334">
    <property type="entry name" value="DNA repair protein MutS, domain III"/>
    <property type="match status" value="1"/>
</dbReference>
<dbReference type="GO" id="GO:0032301">
    <property type="term" value="C:MutSalpha complex"/>
    <property type="evidence" value="ECO:0007669"/>
    <property type="project" value="TreeGrafter"/>
</dbReference>
<dbReference type="InterPro" id="IPR036187">
    <property type="entry name" value="DNA_mismatch_repair_MutS_sf"/>
</dbReference>
<comment type="caution">
    <text evidence="3">The sequence shown here is derived from an EMBL/GenBank/DDBJ whole genome shotgun (WGS) entry which is preliminary data.</text>
</comment>
<sequence>MYDPVQEVASLVLDGQTLLNLEVFQDTMDGSESGILFSILNHCATASGKRPFKRWMCHPSRSITELEERIDAGK</sequence>
<evidence type="ECO:0000259" key="2">
    <source>
        <dbReference type="Pfam" id="PF05192"/>
    </source>
</evidence>
<reference evidence="3 4" key="1">
    <citation type="journal article" date="2019" name="Sci. Rep.">
        <title>Comparative genomics of chytrid fungi reveal insights into the obligate biotrophic and pathogenic lifestyle of Synchytrium endobioticum.</title>
        <authorList>
            <person name="van de Vossenberg B.T.L.H."/>
            <person name="Warris S."/>
            <person name="Nguyen H.D.T."/>
            <person name="van Gent-Pelzer M.P.E."/>
            <person name="Joly D.L."/>
            <person name="van de Geest H.C."/>
            <person name="Bonants P.J.M."/>
            <person name="Smith D.S."/>
            <person name="Levesque C.A."/>
            <person name="van der Lee T.A.J."/>
        </authorList>
    </citation>
    <scope>NUCLEOTIDE SEQUENCE [LARGE SCALE GENOMIC DNA]</scope>
    <source>
        <strain evidence="3 4">LEV6574</strain>
    </source>
</reference>
<dbReference type="GO" id="GO:0005524">
    <property type="term" value="F:ATP binding"/>
    <property type="evidence" value="ECO:0007669"/>
    <property type="project" value="InterPro"/>
</dbReference>
<protein>
    <recommendedName>
        <fullName evidence="2">DNA mismatch repair protein MutS core domain-containing protein</fullName>
    </recommendedName>
</protein>
<feature type="domain" description="DNA mismatch repair protein MutS core" evidence="2">
    <location>
        <begin position="16"/>
        <end position="72"/>
    </location>
</feature>
<evidence type="ECO:0000313" key="3">
    <source>
        <dbReference type="EMBL" id="TPX40850.1"/>
    </source>
</evidence>
<accession>A0A507CP31</accession>
<comment type="similarity">
    <text evidence="1">Belongs to the DNA mismatch repair MutS family.</text>
</comment>
<dbReference type="Proteomes" id="UP000320475">
    <property type="component" value="Unassembled WGS sequence"/>
</dbReference>
<dbReference type="AlphaFoldDB" id="A0A507CP31"/>
<proteinExistence type="inferred from homology"/>
<gene>
    <name evidence="3" type="ORF">SeLEV6574_g06374</name>
</gene>
<dbReference type="Pfam" id="PF05192">
    <property type="entry name" value="MutS_III"/>
    <property type="match status" value="1"/>
</dbReference>
<dbReference type="GO" id="GO:0030983">
    <property type="term" value="F:mismatched DNA binding"/>
    <property type="evidence" value="ECO:0007669"/>
    <property type="project" value="InterPro"/>
</dbReference>
<name>A0A507CP31_9FUNG</name>
<evidence type="ECO:0000256" key="1">
    <source>
        <dbReference type="ARBA" id="ARBA00006271"/>
    </source>
</evidence>
<dbReference type="GO" id="GO:0140664">
    <property type="term" value="F:ATP-dependent DNA damage sensor activity"/>
    <property type="evidence" value="ECO:0007669"/>
    <property type="project" value="InterPro"/>
</dbReference>
<dbReference type="OrthoDB" id="10252754at2759"/>
<organism evidence="3 4">
    <name type="scientific">Synchytrium endobioticum</name>
    <dbReference type="NCBI Taxonomy" id="286115"/>
    <lineage>
        <taxon>Eukaryota</taxon>
        <taxon>Fungi</taxon>
        <taxon>Fungi incertae sedis</taxon>
        <taxon>Chytridiomycota</taxon>
        <taxon>Chytridiomycota incertae sedis</taxon>
        <taxon>Chytridiomycetes</taxon>
        <taxon>Synchytriales</taxon>
        <taxon>Synchytriaceae</taxon>
        <taxon>Synchytrium</taxon>
    </lineage>
</organism>
<dbReference type="PANTHER" id="PTHR11361:SF148">
    <property type="entry name" value="DNA MISMATCH REPAIR PROTEIN MSH6"/>
    <property type="match status" value="1"/>
</dbReference>
<dbReference type="InterPro" id="IPR045076">
    <property type="entry name" value="MutS"/>
</dbReference>